<dbReference type="InterPro" id="IPR053842">
    <property type="entry name" value="NikA-like"/>
</dbReference>
<reference evidence="1 2" key="1">
    <citation type="submission" date="2018-06" db="EMBL/GenBank/DDBJ databases">
        <title>Genomic Encyclopedia of Archaeal and Bacterial Type Strains, Phase II (KMG-II): from individual species to whole genera.</title>
        <authorList>
            <person name="Goeker M."/>
        </authorList>
    </citation>
    <scope>NUCLEOTIDE SEQUENCE [LARGE SCALE GENOMIC DNA]</scope>
    <source>
        <strain evidence="1 2">DSM 12408</strain>
    </source>
</reference>
<organism evidence="1 2">
    <name type="scientific">Gelidibacter algens</name>
    <dbReference type="NCBI Taxonomy" id="49280"/>
    <lineage>
        <taxon>Bacteria</taxon>
        <taxon>Pseudomonadati</taxon>
        <taxon>Bacteroidota</taxon>
        <taxon>Flavobacteriia</taxon>
        <taxon>Flavobacteriales</taxon>
        <taxon>Flavobacteriaceae</taxon>
        <taxon>Gelidibacter</taxon>
    </lineage>
</organism>
<evidence type="ECO:0000313" key="2">
    <source>
        <dbReference type="Proteomes" id="UP000248987"/>
    </source>
</evidence>
<gene>
    <name evidence="1" type="ORF">LX77_02879</name>
</gene>
<dbReference type="EMBL" id="QLLQ01000012">
    <property type="protein sequence ID" value="RAJ21125.1"/>
    <property type="molecule type" value="Genomic_DNA"/>
</dbReference>
<accession>A0A327RXD7</accession>
<name>A0A327RXD7_9FLAO</name>
<protein>
    <submittedName>
        <fullName evidence="1">Uncharacterized protein</fullName>
    </submittedName>
</protein>
<dbReference type="InterPro" id="IPR049793">
    <property type="entry name" value="MbpA-like"/>
</dbReference>
<evidence type="ECO:0000313" key="1">
    <source>
        <dbReference type="EMBL" id="RAJ21125.1"/>
    </source>
</evidence>
<dbReference type="Proteomes" id="UP000248987">
    <property type="component" value="Unassembled WGS sequence"/>
</dbReference>
<dbReference type="RefSeq" id="WP_245905326.1">
    <property type="nucleotide sequence ID" value="NZ_LZRN01000013.1"/>
</dbReference>
<proteinExistence type="predicted"/>
<dbReference type="AlphaFoldDB" id="A0A327RXD7"/>
<dbReference type="NCBIfam" id="NF041418">
    <property type="entry name" value="MbpA"/>
    <property type="match status" value="1"/>
</dbReference>
<dbReference type="Pfam" id="PF21983">
    <property type="entry name" value="NikA-like"/>
    <property type="match status" value="1"/>
</dbReference>
<sequence>MREKNEIERNNEQQQYLKIPAHLLRHSESVELDLERDANGMGIILGRNSRCVSVATFSFAPEGRKEKKGVFKGKSDLVKFRCSIYEKKLLNIKAAASGLSLSEYIRRSVFDKDITERFSEEHIELYKMMIKYHNNFKAIGNMYRKRNPKLTESVYALANEIKTHLKKFQS</sequence>
<keyword evidence="2" id="KW-1185">Reference proteome</keyword>
<comment type="caution">
    <text evidence="1">The sequence shown here is derived from an EMBL/GenBank/DDBJ whole genome shotgun (WGS) entry which is preliminary data.</text>
</comment>